<protein>
    <submittedName>
        <fullName evidence="1">Uncharacterized protein</fullName>
    </submittedName>
</protein>
<dbReference type="Proteomes" id="UP000001514">
    <property type="component" value="Unassembled WGS sequence"/>
</dbReference>
<organism evidence="2">
    <name type="scientific">Selaginella moellendorffii</name>
    <name type="common">Spikemoss</name>
    <dbReference type="NCBI Taxonomy" id="88036"/>
    <lineage>
        <taxon>Eukaryota</taxon>
        <taxon>Viridiplantae</taxon>
        <taxon>Streptophyta</taxon>
        <taxon>Embryophyta</taxon>
        <taxon>Tracheophyta</taxon>
        <taxon>Lycopodiopsida</taxon>
        <taxon>Selaginellales</taxon>
        <taxon>Selaginellaceae</taxon>
        <taxon>Selaginella</taxon>
    </lineage>
</organism>
<dbReference type="HOGENOM" id="CLU_1177120_0_0_1"/>
<dbReference type="InParanoid" id="D8RQI1"/>
<evidence type="ECO:0000313" key="2">
    <source>
        <dbReference type="Proteomes" id="UP000001514"/>
    </source>
</evidence>
<name>D8RQI1_SELML</name>
<dbReference type="EMBL" id="GL377586">
    <property type="protein sequence ID" value="EFJ25451.1"/>
    <property type="molecule type" value="Genomic_DNA"/>
</dbReference>
<keyword evidence="2" id="KW-1185">Reference proteome</keyword>
<dbReference type="Gramene" id="EFJ25451">
    <property type="protein sequence ID" value="EFJ25451"/>
    <property type="gene ID" value="SELMODRAFT_413513"/>
</dbReference>
<sequence>MVEVVTWLKDTNDLFFMIDEYNVLDNRTSNSSLMEVWLHLETLEESSTYLHGGFARWNEAFSRAFKSTYTSTYHCKYTTFRLEEIKQYITQKDLLSEPNHDNKAIEKFLSTKDVEQQQRTLEQWVMDIAALEPIRRRKVAAALSDLIAGRDRINSNGFNPRWIIQNGDKFALVFDLVKEMVVATVGMHFGKVDRDALMMKVAEQLIEECMATHLVPSLVGLMVEMIVIHIAKQWVH</sequence>
<proteinExistence type="predicted"/>
<reference evidence="1 2" key="1">
    <citation type="journal article" date="2011" name="Science">
        <title>The Selaginella genome identifies genetic changes associated with the evolution of vascular plants.</title>
        <authorList>
            <person name="Banks J.A."/>
            <person name="Nishiyama T."/>
            <person name="Hasebe M."/>
            <person name="Bowman J.L."/>
            <person name="Gribskov M."/>
            <person name="dePamphilis C."/>
            <person name="Albert V.A."/>
            <person name="Aono N."/>
            <person name="Aoyama T."/>
            <person name="Ambrose B.A."/>
            <person name="Ashton N.W."/>
            <person name="Axtell M.J."/>
            <person name="Barker E."/>
            <person name="Barker M.S."/>
            <person name="Bennetzen J.L."/>
            <person name="Bonawitz N.D."/>
            <person name="Chapple C."/>
            <person name="Cheng C."/>
            <person name="Correa L.G."/>
            <person name="Dacre M."/>
            <person name="DeBarry J."/>
            <person name="Dreyer I."/>
            <person name="Elias M."/>
            <person name="Engstrom E.M."/>
            <person name="Estelle M."/>
            <person name="Feng L."/>
            <person name="Finet C."/>
            <person name="Floyd S.K."/>
            <person name="Frommer W.B."/>
            <person name="Fujita T."/>
            <person name="Gramzow L."/>
            <person name="Gutensohn M."/>
            <person name="Harholt J."/>
            <person name="Hattori M."/>
            <person name="Heyl A."/>
            <person name="Hirai T."/>
            <person name="Hiwatashi Y."/>
            <person name="Ishikawa M."/>
            <person name="Iwata M."/>
            <person name="Karol K.G."/>
            <person name="Koehler B."/>
            <person name="Kolukisaoglu U."/>
            <person name="Kubo M."/>
            <person name="Kurata T."/>
            <person name="Lalonde S."/>
            <person name="Li K."/>
            <person name="Li Y."/>
            <person name="Litt A."/>
            <person name="Lyons E."/>
            <person name="Manning G."/>
            <person name="Maruyama T."/>
            <person name="Michael T.P."/>
            <person name="Mikami K."/>
            <person name="Miyazaki S."/>
            <person name="Morinaga S."/>
            <person name="Murata T."/>
            <person name="Mueller-Roeber B."/>
            <person name="Nelson D.R."/>
            <person name="Obara M."/>
            <person name="Oguri Y."/>
            <person name="Olmstead R.G."/>
            <person name="Onodera N."/>
            <person name="Petersen B.L."/>
            <person name="Pils B."/>
            <person name="Prigge M."/>
            <person name="Rensing S.A."/>
            <person name="Riano-Pachon D.M."/>
            <person name="Roberts A.W."/>
            <person name="Sato Y."/>
            <person name="Scheller H.V."/>
            <person name="Schulz B."/>
            <person name="Schulz C."/>
            <person name="Shakirov E.V."/>
            <person name="Shibagaki N."/>
            <person name="Shinohara N."/>
            <person name="Shippen D.E."/>
            <person name="Soerensen I."/>
            <person name="Sotooka R."/>
            <person name="Sugimoto N."/>
            <person name="Sugita M."/>
            <person name="Sumikawa N."/>
            <person name="Tanurdzic M."/>
            <person name="Theissen G."/>
            <person name="Ulvskov P."/>
            <person name="Wakazuki S."/>
            <person name="Weng J.K."/>
            <person name="Willats W.W."/>
            <person name="Wipf D."/>
            <person name="Wolf P.G."/>
            <person name="Yang L."/>
            <person name="Zimmer A.D."/>
            <person name="Zhu Q."/>
            <person name="Mitros T."/>
            <person name="Hellsten U."/>
            <person name="Loque D."/>
            <person name="Otillar R."/>
            <person name="Salamov A."/>
            <person name="Schmutz J."/>
            <person name="Shapiro H."/>
            <person name="Lindquist E."/>
            <person name="Lucas S."/>
            <person name="Rokhsar D."/>
            <person name="Grigoriev I.V."/>
        </authorList>
    </citation>
    <scope>NUCLEOTIDE SEQUENCE [LARGE SCALE GENOMIC DNA]</scope>
</reference>
<dbReference type="AlphaFoldDB" id="D8RQI1"/>
<evidence type="ECO:0000313" key="1">
    <source>
        <dbReference type="EMBL" id="EFJ25451.1"/>
    </source>
</evidence>
<gene>
    <name evidence="1" type="ORF">SELMODRAFT_413513</name>
</gene>
<accession>D8RQI1</accession>
<dbReference type="KEGG" id="smo:SELMODRAFT_413513"/>